<evidence type="ECO:0000256" key="5">
    <source>
        <dbReference type="ARBA" id="ARBA00034489"/>
    </source>
</evidence>
<dbReference type="InterPro" id="IPR005636">
    <property type="entry name" value="DTW"/>
</dbReference>
<sequence>MLATGICGSHLVLCAIKRPKKSPLELCSVEKREVCFSTANCNKDSGQATEIIIMHQMLPDALVGESLNSLSGDFGLQMNLDSEDDRMLPESSESQQKSAFSSMNHVKRPFCKGCRKAASLCICIRIKTIVDNQIGITILQHPEEKNHHLGSARIVALSLRNVQVITVPEINLNVSFRIHEKVAGSKRSISGRVGRKGRKIQVTPTTNVGQIPDQMRDNVDADEGRVLGHFDVPSQIKLPIGTGLLFPSEKALDLLPDLESEGGKPAEHPTHLIVLDGTWSKAKRIYFENPWLQDLPHYRLPLMSPSMYGYVRRQPKPGCLSTVESIVFALRLLEPQTQGLDSLLEVFDSMISDAKGFQEQSAQRNRDKNRE</sequence>
<keyword evidence="2" id="KW-0808">Transferase</keyword>
<dbReference type="EMBL" id="OZ019897">
    <property type="protein sequence ID" value="CAK9225281.1"/>
    <property type="molecule type" value="Genomic_DNA"/>
</dbReference>
<comment type="catalytic activity">
    <reaction evidence="6">
        <text>a uridine in tRNA + S-adenosyl-L-methionine = a 3-[(3S)-3-amino-3-carboxypropyl]uridine in tRNA + S-methyl-5'-thioadenosine + H(+)</text>
        <dbReference type="Rhea" id="RHEA:62432"/>
        <dbReference type="Rhea" id="RHEA-COMP:13339"/>
        <dbReference type="Rhea" id="RHEA-COMP:16092"/>
        <dbReference type="ChEBI" id="CHEBI:15378"/>
        <dbReference type="ChEBI" id="CHEBI:17509"/>
        <dbReference type="ChEBI" id="CHEBI:59789"/>
        <dbReference type="ChEBI" id="CHEBI:65315"/>
        <dbReference type="ChEBI" id="CHEBI:82930"/>
        <dbReference type="EC" id="2.5.1.25"/>
    </reaction>
</comment>
<dbReference type="PANTHER" id="PTHR21392:SF0">
    <property type="entry name" value="TRNA-URIDINE AMINOCARBOXYPROPYLTRANSFERASE 2"/>
    <property type="match status" value="1"/>
</dbReference>
<protein>
    <recommendedName>
        <fullName evidence="1">tRNA-uridine aminocarboxypropyltransferase</fullName>
        <ecNumber evidence="1">2.5.1.25</ecNumber>
    </recommendedName>
</protein>
<comment type="similarity">
    <text evidence="5">Belongs to the TDD superfamily. DTWD2 family.</text>
</comment>
<dbReference type="Pfam" id="PF03942">
    <property type="entry name" value="DTW"/>
    <property type="match status" value="1"/>
</dbReference>
<evidence type="ECO:0000256" key="4">
    <source>
        <dbReference type="ARBA" id="ARBA00022694"/>
    </source>
</evidence>
<proteinExistence type="inferred from homology"/>
<keyword evidence="9" id="KW-1185">Reference proteome</keyword>
<dbReference type="Proteomes" id="UP001497512">
    <property type="component" value="Chromosome 5"/>
</dbReference>
<gene>
    <name evidence="8" type="ORF">CSSPTR1EN2_LOCUS17395</name>
</gene>
<evidence type="ECO:0000256" key="6">
    <source>
        <dbReference type="ARBA" id="ARBA00048718"/>
    </source>
</evidence>
<evidence type="ECO:0000313" key="9">
    <source>
        <dbReference type="Proteomes" id="UP001497512"/>
    </source>
</evidence>
<accession>A0ABP0ULK8</accession>
<keyword evidence="3" id="KW-0949">S-adenosyl-L-methionine</keyword>
<feature type="domain" description="DTW" evidence="7">
    <location>
        <begin position="107"/>
        <end position="359"/>
    </location>
</feature>
<keyword evidence="4" id="KW-0819">tRNA processing</keyword>
<dbReference type="PANTHER" id="PTHR21392">
    <property type="entry name" value="TRNA-URIDINE AMINOCARBOXYPROPYLTRANSFERASE 2"/>
    <property type="match status" value="1"/>
</dbReference>
<reference evidence="8" key="1">
    <citation type="submission" date="2024-02" db="EMBL/GenBank/DDBJ databases">
        <authorList>
            <consortium name="ELIXIR-Norway"/>
            <consortium name="Elixir Norway"/>
        </authorList>
    </citation>
    <scope>NUCLEOTIDE SEQUENCE</scope>
</reference>
<dbReference type="InterPro" id="IPR039262">
    <property type="entry name" value="DTWD2/TAPT"/>
</dbReference>
<evidence type="ECO:0000256" key="2">
    <source>
        <dbReference type="ARBA" id="ARBA00022679"/>
    </source>
</evidence>
<evidence type="ECO:0000313" key="8">
    <source>
        <dbReference type="EMBL" id="CAK9225281.1"/>
    </source>
</evidence>
<evidence type="ECO:0000256" key="3">
    <source>
        <dbReference type="ARBA" id="ARBA00022691"/>
    </source>
</evidence>
<evidence type="ECO:0000256" key="1">
    <source>
        <dbReference type="ARBA" id="ARBA00012386"/>
    </source>
</evidence>
<dbReference type="SMART" id="SM01144">
    <property type="entry name" value="DTW"/>
    <property type="match status" value="1"/>
</dbReference>
<dbReference type="EC" id="2.5.1.25" evidence="1"/>
<organism evidence="8 9">
    <name type="scientific">Sphagnum troendelagicum</name>
    <dbReference type="NCBI Taxonomy" id="128251"/>
    <lineage>
        <taxon>Eukaryota</taxon>
        <taxon>Viridiplantae</taxon>
        <taxon>Streptophyta</taxon>
        <taxon>Embryophyta</taxon>
        <taxon>Bryophyta</taxon>
        <taxon>Sphagnophytina</taxon>
        <taxon>Sphagnopsida</taxon>
        <taxon>Sphagnales</taxon>
        <taxon>Sphagnaceae</taxon>
        <taxon>Sphagnum</taxon>
    </lineage>
</organism>
<name>A0ABP0ULK8_9BRYO</name>
<evidence type="ECO:0000259" key="7">
    <source>
        <dbReference type="SMART" id="SM01144"/>
    </source>
</evidence>